<name>A0A8W7PPF3_ANOCL</name>
<proteinExistence type="predicted"/>
<dbReference type="AlphaFoldDB" id="A0A8W7PPF3"/>
<evidence type="ECO:0000256" key="1">
    <source>
        <dbReference type="SAM" id="MobiDB-lite"/>
    </source>
</evidence>
<reference evidence="2" key="1">
    <citation type="submission" date="2022-08" db="UniProtKB">
        <authorList>
            <consortium name="EnsemblMetazoa"/>
        </authorList>
    </citation>
    <scope>IDENTIFICATION</scope>
</reference>
<sequence>MNKKGNLQSGSTSSLSLLELNNSNEDIIQQRINNIRMELDDTYNIFVNAQETLSSISFENLSERLSTDERRHSMAGPPGPGAMGPAQELALVHDAHNRVDVAKSLEQLNVLPKEAQRTKSVEDIPELNAFFKVIQDLTEGIKKISSHQQSITELNQDINTFGEHTAKQYNAETIWACGRCCAPVRDCALCMIVYDTGKASFLAATVAKPSQNVKPECTETDVASERNSQRFRGAGDGRF</sequence>
<protein>
    <submittedName>
        <fullName evidence="2">Uncharacterized protein</fullName>
    </submittedName>
</protein>
<feature type="region of interest" description="Disordered" evidence="1">
    <location>
        <begin position="217"/>
        <end position="239"/>
    </location>
</feature>
<dbReference type="Proteomes" id="UP000075882">
    <property type="component" value="Unassembled WGS sequence"/>
</dbReference>
<accession>A0A8W7PPF3</accession>
<organism evidence="2">
    <name type="scientific">Anopheles coluzzii</name>
    <name type="common">African malaria mosquito</name>
    <dbReference type="NCBI Taxonomy" id="1518534"/>
    <lineage>
        <taxon>Eukaryota</taxon>
        <taxon>Metazoa</taxon>
        <taxon>Ecdysozoa</taxon>
        <taxon>Arthropoda</taxon>
        <taxon>Hexapoda</taxon>
        <taxon>Insecta</taxon>
        <taxon>Pterygota</taxon>
        <taxon>Neoptera</taxon>
        <taxon>Endopterygota</taxon>
        <taxon>Diptera</taxon>
        <taxon>Nematocera</taxon>
        <taxon>Culicoidea</taxon>
        <taxon>Culicidae</taxon>
        <taxon>Anophelinae</taxon>
        <taxon>Anopheles</taxon>
    </lineage>
</organism>
<dbReference type="EnsemblMetazoa" id="ACOM035399-RA">
    <property type="protein sequence ID" value="ACOM035399-PA.1"/>
    <property type="gene ID" value="ACOM035399"/>
</dbReference>
<feature type="compositionally biased region" description="Basic and acidic residues" evidence="1">
    <location>
        <begin position="223"/>
        <end position="239"/>
    </location>
</feature>
<evidence type="ECO:0000313" key="2">
    <source>
        <dbReference type="EnsemblMetazoa" id="ACOM035399-PA.1"/>
    </source>
</evidence>